<protein>
    <submittedName>
        <fullName evidence="4">Polyprenyl synthetase family protein</fullName>
    </submittedName>
</protein>
<dbReference type="Pfam" id="PF00348">
    <property type="entry name" value="polyprenyl_synt"/>
    <property type="match status" value="1"/>
</dbReference>
<dbReference type="SFLD" id="SFLDS00005">
    <property type="entry name" value="Isoprenoid_Synthase_Type_I"/>
    <property type="match status" value="1"/>
</dbReference>
<dbReference type="EMBL" id="JAVRFJ010000004">
    <property type="protein sequence ID" value="MDT0567054.1"/>
    <property type="molecule type" value="Genomic_DNA"/>
</dbReference>
<gene>
    <name evidence="4" type="ORF">RM704_06105</name>
</gene>
<dbReference type="InterPro" id="IPR000092">
    <property type="entry name" value="Polyprenyl_synt"/>
</dbReference>
<dbReference type="PROSITE" id="PS00723">
    <property type="entry name" value="POLYPRENYL_SYNTHASE_1"/>
    <property type="match status" value="1"/>
</dbReference>
<comment type="similarity">
    <text evidence="3">Belongs to the FPP/GGPP synthase family.</text>
</comment>
<evidence type="ECO:0000256" key="3">
    <source>
        <dbReference type="RuleBase" id="RU004466"/>
    </source>
</evidence>
<dbReference type="Proteomes" id="UP001180737">
    <property type="component" value="Unassembled WGS sequence"/>
</dbReference>
<evidence type="ECO:0000256" key="1">
    <source>
        <dbReference type="ARBA" id="ARBA00022723"/>
    </source>
</evidence>
<evidence type="ECO:0000313" key="4">
    <source>
        <dbReference type="EMBL" id="MDT0567054.1"/>
    </source>
</evidence>
<organism evidence="4 5">
    <name type="scientific">Streptomyces gottesmaniae</name>
    <dbReference type="NCBI Taxonomy" id="3075518"/>
    <lineage>
        <taxon>Bacteria</taxon>
        <taxon>Bacillati</taxon>
        <taxon>Actinomycetota</taxon>
        <taxon>Actinomycetes</taxon>
        <taxon>Kitasatosporales</taxon>
        <taxon>Streptomycetaceae</taxon>
        <taxon>Streptomyces</taxon>
    </lineage>
</organism>
<dbReference type="InterPro" id="IPR008949">
    <property type="entry name" value="Isoprenoid_synthase_dom_sf"/>
</dbReference>
<keyword evidence="3" id="KW-0808">Transferase</keyword>
<name>A0ABU2YRV7_9ACTN</name>
<dbReference type="Gene3D" id="1.10.600.10">
    <property type="entry name" value="Farnesyl Diphosphate Synthase"/>
    <property type="match status" value="1"/>
</dbReference>
<proteinExistence type="inferred from homology"/>
<accession>A0ABU2YRV7</accession>
<sequence>MADSPRGCETILAQAATLVRPLIRSRVHTLPPRIRHVAGLHFGWWTDDGTVLDAPPVSKGVRPALALLACRAVGADPYVARAAAVAVELVHNASLLHDDVIDQDPLRRGRPALWAAKGVPVAILAGDALFFAAVQTLAEAPDAGRTVPVLLAAVQALIEGEYLDTLMESGTDVSEDQAAAVAAGKTGALLACACELGAIAGGATEGRAQLLHGFGRRLGIAYQCVDDVLGIWGEELLTGKPALSDLRTRKVTVPVAAAMAGHTPQVRSLRALYSANGPMGEEDYARARALIEQTGAREATLRRARRHTADALHLLDQVRPEPVAAAELAALADLITLRDH</sequence>
<dbReference type="SUPFAM" id="SSF48576">
    <property type="entry name" value="Terpenoid synthases"/>
    <property type="match status" value="1"/>
</dbReference>
<dbReference type="InterPro" id="IPR033749">
    <property type="entry name" value="Polyprenyl_synt_CS"/>
</dbReference>
<dbReference type="PANTHER" id="PTHR12001">
    <property type="entry name" value="GERANYLGERANYL PYROPHOSPHATE SYNTHASE"/>
    <property type="match status" value="1"/>
</dbReference>
<dbReference type="CDD" id="cd00685">
    <property type="entry name" value="Trans_IPPS_HT"/>
    <property type="match status" value="1"/>
</dbReference>
<keyword evidence="2" id="KW-0460">Magnesium</keyword>
<dbReference type="RefSeq" id="WP_033532200.1">
    <property type="nucleotide sequence ID" value="NZ_JAVRFJ010000004.1"/>
</dbReference>
<reference evidence="4" key="1">
    <citation type="submission" date="2024-05" db="EMBL/GenBank/DDBJ databases">
        <title>30 novel species of actinomycetes from the DSMZ collection.</title>
        <authorList>
            <person name="Nouioui I."/>
        </authorList>
    </citation>
    <scope>NUCLEOTIDE SEQUENCE</scope>
    <source>
        <strain evidence="4">DSM 3412</strain>
    </source>
</reference>
<keyword evidence="5" id="KW-1185">Reference proteome</keyword>
<dbReference type="PANTHER" id="PTHR12001:SF86">
    <property type="entry name" value="GERANYLGERANYL DIPHOSPHATE SYNTHASE"/>
    <property type="match status" value="1"/>
</dbReference>
<evidence type="ECO:0000313" key="5">
    <source>
        <dbReference type="Proteomes" id="UP001180737"/>
    </source>
</evidence>
<keyword evidence="1" id="KW-0479">Metal-binding</keyword>
<comment type="caution">
    <text evidence="4">The sequence shown here is derived from an EMBL/GenBank/DDBJ whole genome shotgun (WGS) entry which is preliminary data.</text>
</comment>
<evidence type="ECO:0000256" key="2">
    <source>
        <dbReference type="ARBA" id="ARBA00022842"/>
    </source>
</evidence>